<keyword evidence="2 5" id="KW-0545">Nucleotide biosynthesis</keyword>
<keyword evidence="5" id="KW-0963">Cytoplasm</keyword>
<feature type="binding site" evidence="5">
    <location>
        <begin position="93"/>
        <end position="96"/>
    </location>
    <ligand>
        <name>AMP</name>
        <dbReference type="ChEBI" id="CHEBI:456215"/>
    </ligand>
</feature>
<dbReference type="GO" id="GO:0044209">
    <property type="term" value="P:AMP salvage"/>
    <property type="evidence" value="ECO:0007669"/>
    <property type="project" value="UniProtKB-UniRule"/>
</dbReference>
<dbReference type="InterPro" id="IPR027417">
    <property type="entry name" value="P-loop_NTPase"/>
</dbReference>
<dbReference type="Gene3D" id="3.40.50.300">
    <property type="entry name" value="P-loop containing nucleotide triphosphate hydrolases"/>
    <property type="match status" value="1"/>
</dbReference>
<keyword evidence="5 7" id="KW-0067">ATP-binding</keyword>
<dbReference type="PRINTS" id="PR00094">
    <property type="entry name" value="ADENYLTKNASE"/>
</dbReference>
<feature type="binding site" evidence="5">
    <location>
        <position position="181"/>
    </location>
    <ligand>
        <name>AMP</name>
        <dbReference type="ChEBI" id="CHEBI:456215"/>
    </ligand>
</feature>
<dbReference type="Pfam" id="PF05191">
    <property type="entry name" value="ADK_lid"/>
    <property type="match status" value="1"/>
</dbReference>
<feature type="binding site" evidence="5">
    <location>
        <begin position="18"/>
        <end position="23"/>
    </location>
    <ligand>
        <name>ATP</name>
        <dbReference type="ChEBI" id="CHEBI:30616"/>
    </ligand>
</feature>
<keyword evidence="4 5" id="KW-0418">Kinase</keyword>
<dbReference type="GO" id="GO:0005737">
    <property type="term" value="C:cytoplasm"/>
    <property type="evidence" value="ECO:0007669"/>
    <property type="project" value="UniProtKB-SubCell"/>
</dbReference>
<feature type="binding site" evidence="5">
    <location>
        <position position="160"/>
    </location>
    <ligand>
        <name>Zn(2+)</name>
        <dbReference type="ChEBI" id="CHEBI:29105"/>
        <note>structural</note>
    </ligand>
</feature>
<evidence type="ECO:0000313" key="10">
    <source>
        <dbReference type="Proteomes" id="UP000779809"/>
    </source>
</evidence>
<dbReference type="InterPro" id="IPR007862">
    <property type="entry name" value="Adenylate_kinase_lid-dom"/>
</dbReference>
<evidence type="ECO:0000313" key="9">
    <source>
        <dbReference type="EMBL" id="MBI2679266.1"/>
    </source>
</evidence>
<feature type="domain" description="Adenylate kinase active site lid" evidence="8">
    <location>
        <begin position="137"/>
        <end position="172"/>
    </location>
</feature>
<feature type="binding site" evidence="5">
    <location>
        <position position="140"/>
    </location>
    <ligand>
        <name>Zn(2+)</name>
        <dbReference type="ChEBI" id="CHEBI:29105"/>
        <note>structural</note>
    </ligand>
</feature>
<evidence type="ECO:0000256" key="4">
    <source>
        <dbReference type="ARBA" id="ARBA00022777"/>
    </source>
</evidence>
<keyword evidence="5" id="KW-0862">Zinc</keyword>
<feature type="binding site" evidence="5">
    <location>
        <position position="100"/>
    </location>
    <ligand>
        <name>AMP</name>
        <dbReference type="ChEBI" id="CHEBI:456215"/>
    </ligand>
</feature>
<feature type="binding site" evidence="5">
    <location>
        <position position="170"/>
    </location>
    <ligand>
        <name>AMP</name>
        <dbReference type="ChEBI" id="CHEBI:456215"/>
    </ligand>
</feature>
<dbReference type="CDD" id="cd01428">
    <property type="entry name" value="ADK"/>
    <property type="match status" value="1"/>
</dbReference>
<feature type="binding site" evidence="5">
    <location>
        <position position="39"/>
    </location>
    <ligand>
        <name>AMP</name>
        <dbReference type="ChEBI" id="CHEBI:456215"/>
    </ligand>
</feature>
<comment type="caution">
    <text evidence="9">The sequence shown here is derived from an EMBL/GenBank/DDBJ whole genome shotgun (WGS) entry which is preliminary data.</text>
</comment>
<keyword evidence="1 5" id="KW-0808">Transferase</keyword>
<proteinExistence type="inferred from homology"/>
<dbReference type="PROSITE" id="PS00113">
    <property type="entry name" value="ADENYLATE_KINASE"/>
    <property type="match status" value="1"/>
</dbReference>
<dbReference type="InterPro" id="IPR033690">
    <property type="entry name" value="Adenylat_kinase_CS"/>
</dbReference>
<keyword evidence="5" id="KW-0479">Metal-binding</keyword>
<comment type="similarity">
    <text evidence="5 6">Belongs to the adenylate kinase family.</text>
</comment>
<sequence length="228" mass="24849">MADTQKAIGPIVLLGPPGAGKGTQAKRIAEHYGVPQVSTGDILRANVASGTELGKKAKAIMESGNLVPDELLFGMVAERVKQPDAARGYILDGFPRTLAQAEWLDKFLQNQQDAPLPPVVADIQVSYNELLGRLTGRRTCPTCGRIYNVHLSPPKVDELCDVDGSKLVTRKDDEESVIAERLKAYERQTAPLTGYYQSSGRLHVLDGSRPIDEVTAQAFKVLEQARKK</sequence>
<feature type="region of interest" description="LID" evidence="5">
    <location>
        <begin position="136"/>
        <end position="173"/>
    </location>
</feature>
<dbReference type="GO" id="GO:0005524">
    <property type="term" value="F:ATP binding"/>
    <property type="evidence" value="ECO:0007669"/>
    <property type="project" value="UniProtKB-UniRule"/>
</dbReference>
<feature type="region of interest" description="NMP" evidence="5">
    <location>
        <begin position="38"/>
        <end position="67"/>
    </location>
</feature>
<dbReference type="GO" id="GO:0008270">
    <property type="term" value="F:zinc ion binding"/>
    <property type="evidence" value="ECO:0007669"/>
    <property type="project" value="UniProtKB-UniRule"/>
</dbReference>
<gene>
    <name evidence="5" type="primary">adk</name>
    <name evidence="9" type="ORF">HYX28_10845</name>
</gene>
<dbReference type="EC" id="2.7.4.3" evidence="5 7"/>
<comment type="catalytic activity">
    <reaction evidence="5 7">
        <text>AMP + ATP = 2 ADP</text>
        <dbReference type="Rhea" id="RHEA:12973"/>
        <dbReference type="ChEBI" id="CHEBI:30616"/>
        <dbReference type="ChEBI" id="CHEBI:456215"/>
        <dbReference type="ChEBI" id="CHEBI:456216"/>
        <dbReference type="EC" id="2.7.4.3"/>
    </reaction>
</comment>
<feature type="binding site" evidence="5">
    <location>
        <position position="143"/>
    </location>
    <ligand>
        <name>Zn(2+)</name>
        <dbReference type="ChEBI" id="CHEBI:29105"/>
        <note>structural</note>
    </ligand>
</feature>
<dbReference type="HAMAP" id="MF_00235">
    <property type="entry name" value="Adenylate_kinase_Adk"/>
    <property type="match status" value="1"/>
</dbReference>
<comment type="function">
    <text evidence="5">Catalyzes the reversible transfer of the terminal phosphate group between ATP and AMP. Plays an important role in cellular energy homeostasis and in adenine nucleotide metabolism.</text>
</comment>
<dbReference type="NCBIfam" id="TIGR01351">
    <property type="entry name" value="adk"/>
    <property type="match status" value="1"/>
</dbReference>
<feature type="binding site" evidence="5">
    <location>
        <begin position="146"/>
        <end position="147"/>
    </location>
    <ligand>
        <name>ATP</name>
        <dbReference type="ChEBI" id="CHEBI:30616"/>
    </ligand>
</feature>
<feature type="binding site" evidence="5">
    <location>
        <position position="209"/>
    </location>
    <ligand>
        <name>ATP</name>
        <dbReference type="ChEBI" id="CHEBI:30616"/>
    </ligand>
</feature>
<evidence type="ECO:0000256" key="5">
    <source>
        <dbReference type="HAMAP-Rule" id="MF_00235"/>
    </source>
</evidence>
<protein>
    <recommendedName>
        <fullName evidence="5 7">Adenylate kinase</fullName>
        <shortName evidence="5">AK</shortName>
        <ecNumber evidence="5 7">2.7.4.3</ecNumber>
    </recommendedName>
    <alternativeName>
        <fullName evidence="5">ATP-AMP transphosphorylase</fullName>
    </alternativeName>
    <alternativeName>
        <fullName evidence="5">ATP:AMP phosphotransferase</fullName>
    </alternativeName>
    <alternativeName>
        <fullName evidence="5">Adenylate monophosphate kinase</fullName>
    </alternativeName>
</protein>
<evidence type="ECO:0000259" key="8">
    <source>
        <dbReference type="Pfam" id="PF05191"/>
    </source>
</evidence>
<evidence type="ECO:0000256" key="6">
    <source>
        <dbReference type="RuleBase" id="RU003330"/>
    </source>
</evidence>
<comment type="pathway">
    <text evidence="5">Purine metabolism; AMP biosynthesis via salvage pathway; AMP from ADP: step 1/1.</text>
</comment>
<dbReference type="NCBIfam" id="NF001381">
    <property type="entry name" value="PRK00279.1-3"/>
    <property type="match status" value="1"/>
</dbReference>
<comment type="subcellular location">
    <subcellularLocation>
        <location evidence="5 7">Cytoplasm</location>
    </subcellularLocation>
</comment>
<evidence type="ECO:0000256" key="3">
    <source>
        <dbReference type="ARBA" id="ARBA00022741"/>
    </source>
</evidence>
<dbReference type="Pfam" id="PF00406">
    <property type="entry name" value="ADK"/>
    <property type="match status" value="1"/>
</dbReference>
<feature type="binding site" evidence="5">
    <location>
        <begin position="65"/>
        <end position="67"/>
    </location>
    <ligand>
        <name>AMP</name>
        <dbReference type="ChEBI" id="CHEBI:456215"/>
    </ligand>
</feature>
<comment type="subunit">
    <text evidence="5 7">Monomer.</text>
</comment>
<name>A0A932A9W4_9BACT</name>
<feature type="binding site" evidence="5">
    <location>
        <position position="137"/>
    </location>
    <ligand>
        <name>ATP</name>
        <dbReference type="ChEBI" id="CHEBI:30616"/>
    </ligand>
</feature>
<feature type="binding site" evidence="5">
    <location>
        <position position="163"/>
    </location>
    <ligand>
        <name>Zn(2+)</name>
        <dbReference type="ChEBI" id="CHEBI:29105"/>
        <note>structural</note>
    </ligand>
</feature>
<organism evidence="9 10">
    <name type="scientific">Candidatus Korobacter versatilis</name>
    <dbReference type="NCBI Taxonomy" id="658062"/>
    <lineage>
        <taxon>Bacteria</taxon>
        <taxon>Pseudomonadati</taxon>
        <taxon>Acidobacteriota</taxon>
        <taxon>Terriglobia</taxon>
        <taxon>Terriglobales</taxon>
        <taxon>Candidatus Korobacteraceae</taxon>
        <taxon>Candidatus Korobacter</taxon>
    </lineage>
</organism>
<dbReference type="FunFam" id="3.40.50.300:FF:000106">
    <property type="entry name" value="Adenylate kinase mitochondrial"/>
    <property type="match status" value="1"/>
</dbReference>
<dbReference type="SUPFAM" id="SSF52540">
    <property type="entry name" value="P-loop containing nucleoside triphosphate hydrolases"/>
    <property type="match status" value="1"/>
</dbReference>
<accession>A0A932A9W4</accession>
<dbReference type="NCBIfam" id="NF001380">
    <property type="entry name" value="PRK00279.1-2"/>
    <property type="match status" value="1"/>
</dbReference>
<feature type="binding site" evidence="5">
    <location>
        <position position="44"/>
    </location>
    <ligand>
        <name>AMP</name>
        <dbReference type="ChEBI" id="CHEBI:456215"/>
    </ligand>
</feature>
<dbReference type="NCBIfam" id="NF011100">
    <property type="entry name" value="PRK14527.1"/>
    <property type="match status" value="1"/>
</dbReference>
<evidence type="ECO:0000256" key="1">
    <source>
        <dbReference type="ARBA" id="ARBA00022679"/>
    </source>
</evidence>
<dbReference type="AlphaFoldDB" id="A0A932A9W4"/>
<dbReference type="Proteomes" id="UP000779809">
    <property type="component" value="Unassembled WGS sequence"/>
</dbReference>
<dbReference type="GO" id="GO:0004017">
    <property type="term" value="F:AMP kinase activity"/>
    <property type="evidence" value="ECO:0007669"/>
    <property type="project" value="UniProtKB-UniRule"/>
</dbReference>
<reference evidence="9" key="1">
    <citation type="submission" date="2020-07" db="EMBL/GenBank/DDBJ databases">
        <title>Huge and variable diversity of episymbiotic CPR bacteria and DPANN archaea in groundwater ecosystems.</title>
        <authorList>
            <person name="He C.Y."/>
            <person name="Keren R."/>
            <person name="Whittaker M."/>
            <person name="Farag I.F."/>
            <person name="Doudna J."/>
            <person name="Cate J.H.D."/>
            <person name="Banfield J.F."/>
        </authorList>
    </citation>
    <scope>NUCLEOTIDE SEQUENCE</scope>
    <source>
        <strain evidence="9">NC_groundwater_580_Pr5_B-0.1um_64_19</strain>
    </source>
</reference>
<evidence type="ECO:0000256" key="2">
    <source>
        <dbReference type="ARBA" id="ARBA00022727"/>
    </source>
</evidence>
<keyword evidence="3 5" id="KW-0547">Nucleotide-binding</keyword>
<dbReference type="InterPro" id="IPR000850">
    <property type="entry name" value="Adenylat/UMP-CMP_kin"/>
</dbReference>
<comment type="domain">
    <text evidence="5">Consists of three domains, a large central CORE domain and two small peripheral domains, NMPbind and LID, which undergo movements during catalysis. The LID domain closes over the site of phosphoryl transfer upon ATP binding. Assembling and dissambling the active center during each catalytic cycle provides an effective means to prevent ATP hydrolysis. Some bacteria have evolved a zinc-coordinating structure that stabilizes the LID domain.</text>
</comment>
<evidence type="ECO:0000256" key="7">
    <source>
        <dbReference type="RuleBase" id="RU003331"/>
    </source>
</evidence>
<dbReference type="PANTHER" id="PTHR23359">
    <property type="entry name" value="NUCLEOTIDE KINASE"/>
    <property type="match status" value="1"/>
</dbReference>
<dbReference type="InterPro" id="IPR006259">
    <property type="entry name" value="Adenyl_kin_sub"/>
</dbReference>
<dbReference type="EMBL" id="JACPNR010000013">
    <property type="protein sequence ID" value="MBI2679266.1"/>
    <property type="molecule type" value="Genomic_DNA"/>
</dbReference>